<gene>
    <name evidence="1" type="ORF">LVJ82_02290</name>
</gene>
<reference evidence="1 2" key="1">
    <citation type="journal article" date="2022" name="Res Sq">
        <title>Evolution of multicellular longitudinally dividing oral cavity symbionts (Neisseriaceae).</title>
        <authorList>
            <person name="Nyongesa S."/>
            <person name="Weber P."/>
            <person name="Bernet E."/>
            <person name="Pullido F."/>
            <person name="Nieckarz M."/>
            <person name="Delaby M."/>
            <person name="Nieves C."/>
            <person name="Viehboeck T."/>
            <person name="Krause N."/>
            <person name="Rivera-Millot A."/>
            <person name="Nakamura A."/>
            <person name="Vischer N."/>
            <person name="VanNieuwenhze M."/>
            <person name="Brun Y."/>
            <person name="Cava F."/>
            <person name="Bulgheresi S."/>
            <person name="Veyrier F."/>
        </authorList>
    </citation>
    <scope>NUCLEOTIDE SEQUENCE [LARGE SCALE GENOMIC DNA]</scope>
    <source>
        <strain evidence="1 2">SN4</strain>
    </source>
</reference>
<evidence type="ECO:0000313" key="2">
    <source>
        <dbReference type="Proteomes" id="UP000832011"/>
    </source>
</evidence>
<evidence type="ECO:0000313" key="1">
    <source>
        <dbReference type="EMBL" id="UOO89836.1"/>
    </source>
</evidence>
<name>A0ABY4E253_9NEIS</name>
<organism evidence="1 2">
    <name type="scientific">Vitreoscilla massiliensis</name>
    <dbReference type="NCBI Taxonomy" id="1689272"/>
    <lineage>
        <taxon>Bacteria</taxon>
        <taxon>Pseudomonadati</taxon>
        <taxon>Pseudomonadota</taxon>
        <taxon>Betaproteobacteria</taxon>
        <taxon>Neisseriales</taxon>
        <taxon>Neisseriaceae</taxon>
        <taxon>Vitreoscilla</taxon>
    </lineage>
</organism>
<keyword evidence="2" id="KW-1185">Reference proteome</keyword>
<dbReference type="RefSeq" id="WP_058304705.1">
    <property type="nucleotide sequence ID" value="NZ_CABKVG010000002.1"/>
</dbReference>
<sequence length="96" mass="10954">MEIQLILEQSQCGKSHTTHLQEAMFTLYRWVRAEHMQVKVAMGKQDCVLTLQCLEQLNKSQVANIAQAIANVCQTNVRIPMVFRNGALMEMQYQAA</sequence>
<dbReference type="EMBL" id="CP091511">
    <property type="protein sequence ID" value="UOO89836.1"/>
    <property type="molecule type" value="Genomic_DNA"/>
</dbReference>
<dbReference type="Proteomes" id="UP000832011">
    <property type="component" value="Chromosome"/>
</dbReference>
<protein>
    <submittedName>
        <fullName evidence="1">Uncharacterized protein</fullName>
    </submittedName>
</protein>
<proteinExistence type="predicted"/>
<accession>A0ABY4E253</accession>